<feature type="transmembrane region" description="Helical" evidence="2">
    <location>
        <begin position="760"/>
        <end position="779"/>
    </location>
</feature>
<evidence type="ECO:0000256" key="2">
    <source>
        <dbReference type="SAM" id="Phobius"/>
    </source>
</evidence>
<dbReference type="GO" id="GO:0016020">
    <property type="term" value="C:membrane"/>
    <property type="evidence" value="ECO:0007669"/>
    <property type="project" value="InterPro"/>
</dbReference>
<proteinExistence type="predicted"/>
<organism evidence="4 5">
    <name type="scientific">Burkholderia pseudomallei (strain 1710b)</name>
    <dbReference type="NCBI Taxonomy" id="320372"/>
    <lineage>
        <taxon>Bacteria</taxon>
        <taxon>Pseudomonadati</taxon>
        <taxon>Pseudomonadota</taxon>
        <taxon>Betaproteobacteria</taxon>
        <taxon>Burkholderiales</taxon>
        <taxon>Burkholderiaceae</taxon>
        <taxon>Burkholderia</taxon>
        <taxon>pseudomallei group</taxon>
    </lineage>
</organism>
<feature type="domain" description="EamA" evidence="3">
    <location>
        <begin position="666"/>
        <end position="802"/>
    </location>
</feature>
<keyword evidence="2" id="KW-1133">Transmembrane helix</keyword>
<feature type="compositionally biased region" description="Basic and acidic residues" evidence="1">
    <location>
        <begin position="808"/>
        <end position="825"/>
    </location>
</feature>
<feature type="transmembrane region" description="Helical" evidence="2">
    <location>
        <begin position="785"/>
        <end position="802"/>
    </location>
</feature>
<feature type="transmembrane region" description="Helical" evidence="2">
    <location>
        <begin position="605"/>
        <end position="627"/>
    </location>
</feature>
<evidence type="ECO:0000313" key="5">
    <source>
        <dbReference type="Proteomes" id="UP000002700"/>
    </source>
</evidence>
<feature type="transmembrane region" description="Helical" evidence="2">
    <location>
        <begin position="580"/>
        <end position="599"/>
    </location>
</feature>
<sequence length="825" mass="89978">MMNESGRFGARSAGEAAAEIDDALRAFDAFGRAGDERDPDEVAAGIRAVRVAGEIRAGQDRHIIVGVEAPGELGIRQAGSRDVRPQVERGIGQTHVEDLGEHRRDGREFLRVERAVLAHVRLVAPGGDARLLPDGRQRRAVVGAVQQEALEERRVARDEARTHARHVRTLGQAREHHEAREVAAEPVRRLEAAQRRLRLVEIDLRIAFVRRDHEAVFVGQREQLAPVVEREHGARRVARRAHVDELRARPDVGRHARIVGREVARRIAVDEVRRGAREERRAFVDLIERIRTEYDRPFAVLRRAVFARARIDHRLREREERLARARRGEHLRRRVDRGQPVAPLEPARDGIAKRVGARRRRIRREAVERGGRGVADQRGRRVLRLADAEADRRQGRAWRHAGKERAELFERIGLERVEARIHGRGAHGAGRWPIGRAGLSEAAQGGGAAGAALRGRGRARRFAARDAGVSRPVPARWGAATALDYSVTSGGSTRGARAAAPSGEGKTRFGLQENERRSAGWPTLAILVGASVWGLIWYPLRLLAALGVTGTVASAATSIVACAFVLIVRRKSIATVRRHWLLPALGVAAGVTNLGFVWGTIHGEVLRVMLLFYLTPAWTAICAHFILRERLTAAGAALAALSLGGAVLMLWSPRLGVPLPSNPAEWAGLAAGMSFAMSNVLVVKASRELPRMKPEMRTATLFAGAAAMGVAAAFVEGLPPLPAGGELGRAALLVVGIGVTVAANNMLVQHGLARVPANRASIIMLFEIVVTALTAWLFANEVPSAREWAGGLCIVVATLLSSRVHRARPAEDEPREPRDGARAMV</sequence>
<dbReference type="KEGG" id="bpm:BURPS1710b_2593"/>
<keyword evidence="2" id="KW-0472">Membrane</keyword>
<protein>
    <submittedName>
        <fullName evidence="4">Putative membrane protein</fullName>
    </submittedName>
</protein>
<feature type="transmembrane region" description="Helical" evidence="2">
    <location>
        <begin position="698"/>
        <end position="715"/>
    </location>
</feature>
<dbReference type="PANTHER" id="PTHR22911">
    <property type="entry name" value="ACYL-MALONYL CONDENSING ENZYME-RELATED"/>
    <property type="match status" value="1"/>
</dbReference>
<feature type="transmembrane region" description="Helical" evidence="2">
    <location>
        <begin position="666"/>
        <end position="686"/>
    </location>
</feature>
<dbReference type="HOGENOM" id="CLU_343126_0_0_4"/>
<feature type="transmembrane region" description="Helical" evidence="2">
    <location>
        <begin position="727"/>
        <end position="748"/>
    </location>
</feature>
<reference evidence="4 5" key="1">
    <citation type="submission" date="2005-09" db="EMBL/GenBank/DDBJ databases">
        <authorList>
            <person name="Woods D.E."/>
            <person name="Nierman W.C."/>
        </authorList>
    </citation>
    <scope>NUCLEOTIDE SEQUENCE [LARGE SCALE GENOMIC DNA]</scope>
    <source>
        <strain evidence="4 5">1710b</strain>
    </source>
</reference>
<feature type="transmembrane region" description="Helical" evidence="2">
    <location>
        <begin position="544"/>
        <end position="568"/>
    </location>
</feature>
<dbReference type="InterPro" id="IPR000620">
    <property type="entry name" value="EamA_dom"/>
</dbReference>
<keyword evidence="2" id="KW-0812">Transmembrane</keyword>
<dbReference type="Proteomes" id="UP000002700">
    <property type="component" value="Chromosome I"/>
</dbReference>
<evidence type="ECO:0000256" key="1">
    <source>
        <dbReference type="SAM" id="MobiDB-lite"/>
    </source>
</evidence>
<dbReference type="SUPFAM" id="SSF103481">
    <property type="entry name" value="Multidrug resistance efflux transporter EmrE"/>
    <property type="match status" value="2"/>
</dbReference>
<evidence type="ECO:0000313" key="4">
    <source>
        <dbReference type="EMBL" id="ABA48450.1"/>
    </source>
</evidence>
<dbReference type="AlphaFoldDB" id="Q3JR18"/>
<feature type="region of interest" description="Disordered" evidence="1">
    <location>
        <begin position="806"/>
        <end position="825"/>
    </location>
</feature>
<name>Q3JR18_BURP1</name>
<dbReference type="Pfam" id="PF00892">
    <property type="entry name" value="EamA"/>
    <property type="match status" value="1"/>
</dbReference>
<feature type="transmembrane region" description="Helical" evidence="2">
    <location>
        <begin position="634"/>
        <end position="654"/>
    </location>
</feature>
<gene>
    <name evidence="4" type="ordered locus">BURPS1710b_2593</name>
</gene>
<dbReference type="EMBL" id="CP000124">
    <property type="protein sequence ID" value="ABA48450.1"/>
    <property type="molecule type" value="Genomic_DNA"/>
</dbReference>
<accession>Q3JR18</accession>
<dbReference type="EnsemblBacteria" id="ABA48450">
    <property type="protein sequence ID" value="ABA48450"/>
    <property type="gene ID" value="BURPS1710b_2593"/>
</dbReference>
<evidence type="ECO:0000259" key="3">
    <source>
        <dbReference type="Pfam" id="PF00892"/>
    </source>
</evidence>
<dbReference type="InterPro" id="IPR037185">
    <property type="entry name" value="EmrE-like"/>
</dbReference>